<dbReference type="InterPro" id="IPR001680">
    <property type="entry name" value="WD40_rpt"/>
</dbReference>
<comment type="caution">
    <text evidence="6">The sequence shown here is derived from an EMBL/GenBank/DDBJ whole genome shotgun (WGS) entry which is preliminary data.</text>
</comment>
<evidence type="ECO:0000259" key="4">
    <source>
        <dbReference type="Pfam" id="PF12490"/>
    </source>
</evidence>
<accession>A0ABQ9L2C4</accession>
<dbReference type="SUPFAM" id="SSF50978">
    <property type="entry name" value="WD40 repeat-like"/>
    <property type="match status" value="1"/>
</dbReference>
<dbReference type="InterPro" id="IPR022175">
    <property type="entry name" value="BCAS3_dom"/>
</dbReference>
<name>A0ABQ9L2C4_HEVBR</name>
<dbReference type="InterPro" id="IPR015943">
    <property type="entry name" value="WD40/YVTN_repeat-like_dom_sf"/>
</dbReference>
<feature type="domain" description="BCAS3 WD40" evidence="5">
    <location>
        <begin position="93"/>
        <end position="184"/>
    </location>
</feature>
<evidence type="ECO:0000256" key="2">
    <source>
        <dbReference type="SAM" id="MobiDB-lite"/>
    </source>
</evidence>
<feature type="domain" description="BCAS3" evidence="4">
    <location>
        <begin position="651"/>
        <end position="796"/>
    </location>
</feature>
<dbReference type="EMBL" id="JARPOI010000015">
    <property type="protein sequence ID" value="KAJ9153714.1"/>
    <property type="molecule type" value="Genomic_DNA"/>
</dbReference>
<dbReference type="EMBL" id="JARPOI010000015">
    <property type="protein sequence ID" value="KAJ9153713.1"/>
    <property type="molecule type" value="Genomic_DNA"/>
</dbReference>
<evidence type="ECO:0000259" key="5">
    <source>
        <dbReference type="Pfam" id="PF21034"/>
    </source>
</evidence>
<dbReference type="InterPro" id="IPR048382">
    <property type="entry name" value="BCAS3_WD40"/>
</dbReference>
<keyword evidence="3" id="KW-1133">Transmembrane helix</keyword>
<dbReference type="InterPro" id="IPR036322">
    <property type="entry name" value="WD40_repeat_dom_sf"/>
</dbReference>
<protein>
    <recommendedName>
        <fullName evidence="8">BCAS3 domain-containing protein</fullName>
    </recommendedName>
</protein>
<reference evidence="6 7" key="1">
    <citation type="journal article" date="2023" name="Plant Biotechnol. J.">
        <title>Chromosome-level wild Hevea brasiliensis genome provides new tools for genomic-assisted breeding and valuable loci to elevate rubber yield.</title>
        <authorList>
            <person name="Cheng H."/>
            <person name="Song X."/>
            <person name="Hu Y."/>
            <person name="Wu T."/>
            <person name="Yang Q."/>
            <person name="An Z."/>
            <person name="Feng S."/>
            <person name="Deng Z."/>
            <person name="Wu W."/>
            <person name="Zeng X."/>
            <person name="Tu M."/>
            <person name="Wang X."/>
            <person name="Huang H."/>
        </authorList>
    </citation>
    <scope>NUCLEOTIDE SEQUENCE [LARGE SCALE GENOMIC DNA]</scope>
    <source>
        <strain evidence="6">MT/VB/25A 57/8</strain>
    </source>
</reference>
<dbReference type="PANTHER" id="PTHR13268">
    <property type="entry name" value="BREAST CARCINOMA AMPLIFIED SEQUENCE 3"/>
    <property type="match status" value="1"/>
</dbReference>
<organism evidence="6 7">
    <name type="scientific">Hevea brasiliensis</name>
    <name type="common">Para rubber tree</name>
    <name type="synonym">Siphonia brasiliensis</name>
    <dbReference type="NCBI Taxonomy" id="3981"/>
    <lineage>
        <taxon>Eukaryota</taxon>
        <taxon>Viridiplantae</taxon>
        <taxon>Streptophyta</taxon>
        <taxon>Embryophyta</taxon>
        <taxon>Tracheophyta</taxon>
        <taxon>Spermatophyta</taxon>
        <taxon>Magnoliopsida</taxon>
        <taxon>eudicotyledons</taxon>
        <taxon>Gunneridae</taxon>
        <taxon>Pentapetalae</taxon>
        <taxon>rosids</taxon>
        <taxon>fabids</taxon>
        <taxon>Malpighiales</taxon>
        <taxon>Euphorbiaceae</taxon>
        <taxon>Crotonoideae</taxon>
        <taxon>Micrandreae</taxon>
        <taxon>Hevea</taxon>
    </lineage>
</organism>
<gene>
    <name evidence="6" type="ORF">P3X46_027127</name>
</gene>
<keyword evidence="3" id="KW-0472">Membrane</keyword>
<evidence type="ECO:0000313" key="6">
    <source>
        <dbReference type="EMBL" id="KAJ9153714.1"/>
    </source>
</evidence>
<keyword evidence="3" id="KW-0812">Transmembrane</keyword>
<feature type="transmembrane region" description="Helical" evidence="3">
    <location>
        <begin position="12"/>
        <end position="29"/>
    </location>
</feature>
<evidence type="ECO:0000256" key="3">
    <source>
        <dbReference type="SAM" id="Phobius"/>
    </source>
</evidence>
<comment type="subcellular location">
    <subcellularLocation>
        <location evidence="1">Preautophagosomal structure</location>
    </subcellularLocation>
</comment>
<evidence type="ECO:0000313" key="7">
    <source>
        <dbReference type="Proteomes" id="UP001174677"/>
    </source>
</evidence>
<evidence type="ECO:0000256" key="1">
    <source>
        <dbReference type="ARBA" id="ARBA00004329"/>
    </source>
</evidence>
<dbReference type="InterPro" id="IPR045142">
    <property type="entry name" value="BCAS3-like"/>
</dbReference>
<sequence length="922" mass="100283">MLKREIGESGIVAIWVFVAFVFWSLGTIMRNSSYGQQLQQKNSQGRPNNGFLPSSFRAISSYLRIVSSGASTVARSAASVAQSIVDRDGDGNNDQVQWAGFDKLEDGGDVIRQVLLLGYRSGFQVWDVEEADNVRDLVSRHDGPVSFMQMLPKPIASKRSTDKFADSRPILVVCTDGTLSGGSTTQDGLATLYNGSVPNHYDLGNSSFLPTIVRFYSLRTKSYIHVLKFRSIVCSVRCSTRIVAISQAAQIHCFDATTLEREYTILTNPIVSSYPGSGGTGYGPLAVGPRWLAYSGSPVAVSNSGRVSPQHLTPSPSFSGFNSNGSLVAHYAKESSKQLAAGIVTLGDMGYKKLSRYCSELLPDSNGSLQSGSPGWKVNGTVNGHLPDADNVGMVVVRDIVSKCVVAQFRAHRSSISALCFDPSGTLLVTASVHGHNINVFKIMPGLLGSSSTGDAGTSYAHLYRLQRGFTNAVIQDISFSDDSNWIMVSSSRGTSHLFAINPFGGSVNFQTSDASYTTKNNGFGVMTKSAVRWPPNLGLLMHNQQSICATGPPVTLSVVSRIRNGNNGWRSTVTGAAAAATGRLGSLSGAIASSFHNSKSNNDLYVDGTTLKTKYHLLVFSPSGCMIQYVLRISMGIDSINVASGLGTAHESVPESDGRLVVEAIQKWNICQKQNRRVQEDNVDIYGENGNSDSNKIYPEGKKNGNSVHREGSGAATKAKISLEEKHHLYISEAELQMHQPHVPVWTKPEIYFQLMMAEGIKMDVETAIRGEIEVERIPIRMIEARSKDLVPVFDYLRHTRIPVLDSNVNGQLHHQRSVLSENGRLSHRSSSGSLDSMTDRGVVAADHQNGVEEAGWNGPRMPVEAMGFVNSSDSPKRDNWLENVNNREHLRTEAQLKFVNSNNGGPKVENHFEDEDDEFD</sequence>
<dbReference type="Gene3D" id="2.130.10.10">
    <property type="entry name" value="YVTN repeat-like/Quinoprotein amine dehydrogenase"/>
    <property type="match status" value="1"/>
</dbReference>
<dbReference type="SMART" id="SM00320">
    <property type="entry name" value="WD40"/>
    <property type="match status" value="3"/>
</dbReference>
<proteinExistence type="predicted"/>
<evidence type="ECO:0008006" key="8">
    <source>
        <dbReference type="Google" id="ProtNLM"/>
    </source>
</evidence>
<dbReference type="Pfam" id="PF12490">
    <property type="entry name" value="BCAS3"/>
    <property type="match status" value="1"/>
</dbReference>
<feature type="region of interest" description="Disordered" evidence="2">
    <location>
        <begin position="902"/>
        <end position="922"/>
    </location>
</feature>
<dbReference type="Pfam" id="PF21034">
    <property type="entry name" value="BCAS3_WD40"/>
    <property type="match status" value="2"/>
</dbReference>
<dbReference type="Proteomes" id="UP001174677">
    <property type="component" value="Chromosome 15"/>
</dbReference>
<keyword evidence="7" id="KW-1185">Reference proteome</keyword>
<dbReference type="PANTHER" id="PTHR13268:SF7">
    <property type="entry name" value="AUTOPHAGY-RELATED PROTEIN 18F"/>
    <property type="match status" value="1"/>
</dbReference>
<feature type="domain" description="BCAS3 WD40" evidence="5">
    <location>
        <begin position="211"/>
        <end position="512"/>
    </location>
</feature>